<keyword evidence="1 2" id="KW-0732">Signal</keyword>
<evidence type="ECO:0000313" key="3">
    <source>
        <dbReference type="EMBL" id="NEU65976.1"/>
    </source>
</evidence>
<keyword evidence="4" id="KW-1185">Reference proteome</keyword>
<gene>
    <name evidence="3" type="ORF">GK091_03720</name>
</gene>
<evidence type="ECO:0000313" key="4">
    <source>
        <dbReference type="Proteomes" id="UP000477386"/>
    </source>
</evidence>
<protein>
    <submittedName>
        <fullName evidence="3">Phospholipase</fullName>
    </submittedName>
</protein>
<accession>A0A6M0ICJ2</accession>
<dbReference type="RefSeq" id="WP_164035268.1">
    <property type="nucleotide sequence ID" value="NZ_JAAGNZ010000001.1"/>
</dbReference>
<dbReference type="SUPFAM" id="SSF53474">
    <property type="entry name" value="alpha/beta-Hydrolases"/>
    <property type="match status" value="1"/>
</dbReference>
<dbReference type="Pfam" id="PF00756">
    <property type="entry name" value="Esterase"/>
    <property type="match status" value="1"/>
</dbReference>
<evidence type="ECO:0000256" key="2">
    <source>
        <dbReference type="SAM" id="SignalP"/>
    </source>
</evidence>
<organism evidence="3 4">
    <name type="scientific">Spirosoma agri</name>
    <dbReference type="NCBI Taxonomy" id="1987381"/>
    <lineage>
        <taxon>Bacteria</taxon>
        <taxon>Pseudomonadati</taxon>
        <taxon>Bacteroidota</taxon>
        <taxon>Cytophagia</taxon>
        <taxon>Cytophagales</taxon>
        <taxon>Cytophagaceae</taxon>
        <taxon>Spirosoma</taxon>
    </lineage>
</organism>
<dbReference type="EMBL" id="JAAGNZ010000001">
    <property type="protein sequence ID" value="NEU65976.1"/>
    <property type="molecule type" value="Genomic_DNA"/>
</dbReference>
<dbReference type="Proteomes" id="UP000477386">
    <property type="component" value="Unassembled WGS sequence"/>
</dbReference>
<feature type="signal peptide" evidence="2">
    <location>
        <begin position="1"/>
        <end position="26"/>
    </location>
</feature>
<evidence type="ECO:0000256" key="1">
    <source>
        <dbReference type="ARBA" id="ARBA00022729"/>
    </source>
</evidence>
<reference evidence="3 4" key="1">
    <citation type="submission" date="2020-02" db="EMBL/GenBank/DDBJ databases">
        <title>Draft genome sequence of two Spirosoma agri KCTC 52727 and Spirosoma terrae KCTC 52035.</title>
        <authorList>
            <person name="Rojas J."/>
            <person name="Ambika Manirajan B."/>
            <person name="Ratering S."/>
            <person name="Suarez C."/>
            <person name="Schnell S."/>
        </authorList>
    </citation>
    <scope>NUCLEOTIDE SEQUENCE [LARGE SCALE GENOMIC DNA]</scope>
    <source>
        <strain evidence="3 4">KCTC 52727</strain>
    </source>
</reference>
<dbReference type="InterPro" id="IPR050955">
    <property type="entry name" value="Plant_Biomass_Hydrol_Est"/>
</dbReference>
<dbReference type="ESTHER" id="9bact-a0a6m0icj2">
    <property type="family name" value="5_AlphaBeta_hydrolase"/>
</dbReference>
<name>A0A6M0ICJ2_9BACT</name>
<dbReference type="InterPro" id="IPR000801">
    <property type="entry name" value="Esterase-like"/>
</dbReference>
<dbReference type="PANTHER" id="PTHR43037:SF1">
    <property type="entry name" value="BLL1128 PROTEIN"/>
    <property type="match status" value="1"/>
</dbReference>
<dbReference type="Gene3D" id="3.40.50.1820">
    <property type="entry name" value="alpha/beta hydrolase"/>
    <property type="match status" value="1"/>
</dbReference>
<dbReference type="InterPro" id="IPR029058">
    <property type="entry name" value="AB_hydrolase_fold"/>
</dbReference>
<comment type="caution">
    <text evidence="3">The sequence shown here is derived from an EMBL/GenBank/DDBJ whole genome shotgun (WGS) entry which is preliminary data.</text>
</comment>
<dbReference type="PANTHER" id="PTHR43037">
    <property type="entry name" value="UNNAMED PRODUCT-RELATED"/>
    <property type="match status" value="1"/>
</dbReference>
<dbReference type="AlphaFoldDB" id="A0A6M0ICJ2"/>
<feature type="chain" id="PRO_5026987571" evidence="2">
    <location>
        <begin position="27"/>
        <end position="235"/>
    </location>
</feature>
<sequence>MVFTSQYSRAVAGFLCLFLLSISVIAQSASIAKAKEKYNYLLYLPRDYATSKTAYPVVIYLHGGSQRGTDLNKLKIYGLPHLVEKGTDFPFIIASPQCPDGKFWSTDNWFDSLYADLATKYRIDPKRVYLTGISMGGYGAWQTAVAYPDKFAAVVPLCGGCDDSTQICTIRQVPVWTFHGTADDLIPINETERLVNRLKQCHGSVKFTRLENEGHDIRYLYEDKSIYAWLLKQHK</sequence>
<proteinExistence type="predicted"/>